<dbReference type="SUPFAM" id="SSF56529">
    <property type="entry name" value="FAH"/>
    <property type="match status" value="1"/>
</dbReference>
<dbReference type="GO" id="GO:0016787">
    <property type="term" value="F:hydrolase activity"/>
    <property type="evidence" value="ECO:0007669"/>
    <property type="project" value="UniProtKB-KW"/>
</dbReference>
<evidence type="ECO:0000313" key="5">
    <source>
        <dbReference type="Proteomes" id="UP000292085"/>
    </source>
</evidence>
<dbReference type="GO" id="GO:0019752">
    <property type="term" value="P:carboxylic acid metabolic process"/>
    <property type="evidence" value="ECO:0007669"/>
    <property type="project" value="UniProtKB-ARBA"/>
</dbReference>
<gene>
    <name evidence="4" type="ORF">EWE75_23685</name>
</gene>
<reference evidence="4 5" key="1">
    <citation type="submission" date="2019-02" db="EMBL/GenBank/DDBJ databases">
        <authorList>
            <person name="Li Y."/>
        </authorList>
    </citation>
    <scope>NUCLEOTIDE SEQUENCE [LARGE SCALE GENOMIC DNA]</scope>
    <source>
        <strain evidence="4 5">3-7</strain>
    </source>
</reference>
<comment type="caution">
    <text evidence="4">The sequence shown here is derived from an EMBL/GenBank/DDBJ whole genome shotgun (WGS) entry which is preliminary data.</text>
</comment>
<dbReference type="GO" id="GO:0046872">
    <property type="term" value="F:metal ion binding"/>
    <property type="evidence" value="ECO:0007669"/>
    <property type="project" value="UniProtKB-KW"/>
</dbReference>
<dbReference type="PANTHER" id="PTHR42796:SF4">
    <property type="entry name" value="FUMARYLACETOACETATE HYDROLASE DOMAIN-CONTAINING PROTEIN 2A"/>
    <property type="match status" value="1"/>
</dbReference>
<dbReference type="Pfam" id="PF01557">
    <property type="entry name" value="FAA_hydrolase"/>
    <property type="match status" value="1"/>
</dbReference>
<accession>A0A4Q6XHK6</accession>
<dbReference type="RefSeq" id="WP_130160509.1">
    <property type="nucleotide sequence ID" value="NZ_SGIS01000093.1"/>
</dbReference>
<sequence>MKLFRHGPKGSERPGCFDLDGVARDLTDIVPDIAGEVLTPEGLHALGRHDVTKLPLVPDGVRMGAAIGQIGKFVCIGVNFSDHAEEANMTVPAEPIIFMKPISAVAGPFDDVELPRGSVKSDWEVELGIVIGEPGRYIEEANAMAHIAGYCVVNDLSERQLQLEGTGQWVKGKAHDCFGPIGPWLVTADEIADPQALPMWLEVNGTRYQNGNSRTMVHKVPFLVSYVSQFMSLQSGDVIATGTPAGVGMGQKPPVFLKPGDVMRLGIDGLGEQLQRVSGYAA</sequence>
<dbReference type="GO" id="GO:0016853">
    <property type="term" value="F:isomerase activity"/>
    <property type="evidence" value="ECO:0007669"/>
    <property type="project" value="UniProtKB-ARBA"/>
</dbReference>
<dbReference type="AlphaFoldDB" id="A0A4Q6XHK6"/>
<dbReference type="InterPro" id="IPR051121">
    <property type="entry name" value="FAH"/>
</dbReference>
<feature type="domain" description="Fumarylacetoacetase-like C-terminal" evidence="3">
    <location>
        <begin position="72"/>
        <end position="277"/>
    </location>
</feature>
<evidence type="ECO:0000259" key="3">
    <source>
        <dbReference type="Pfam" id="PF01557"/>
    </source>
</evidence>
<evidence type="ECO:0000256" key="2">
    <source>
        <dbReference type="ARBA" id="ARBA00022723"/>
    </source>
</evidence>
<dbReference type="InterPro" id="IPR036663">
    <property type="entry name" value="Fumarylacetoacetase_C_sf"/>
</dbReference>
<organism evidence="4 5">
    <name type="scientific">Sphingomonas populi</name>
    <dbReference type="NCBI Taxonomy" id="2484750"/>
    <lineage>
        <taxon>Bacteria</taxon>
        <taxon>Pseudomonadati</taxon>
        <taxon>Pseudomonadota</taxon>
        <taxon>Alphaproteobacteria</taxon>
        <taxon>Sphingomonadales</taxon>
        <taxon>Sphingomonadaceae</taxon>
        <taxon>Sphingomonas</taxon>
    </lineage>
</organism>
<dbReference type="FunFam" id="3.90.850.10:FF:000002">
    <property type="entry name" value="2-hydroxyhepta-2,4-diene-1,7-dioate isomerase"/>
    <property type="match status" value="1"/>
</dbReference>
<dbReference type="EMBL" id="SGIS01000093">
    <property type="protein sequence ID" value="RZF59083.1"/>
    <property type="molecule type" value="Genomic_DNA"/>
</dbReference>
<dbReference type="PANTHER" id="PTHR42796">
    <property type="entry name" value="FUMARYLACETOACETATE HYDROLASE DOMAIN-CONTAINING PROTEIN 2A-RELATED"/>
    <property type="match status" value="1"/>
</dbReference>
<dbReference type="OrthoDB" id="5197601at2"/>
<name>A0A4Q6XHK6_9SPHN</name>
<keyword evidence="2" id="KW-0479">Metal-binding</keyword>
<evidence type="ECO:0000256" key="1">
    <source>
        <dbReference type="ARBA" id="ARBA00010211"/>
    </source>
</evidence>
<evidence type="ECO:0000313" key="4">
    <source>
        <dbReference type="EMBL" id="RZF59083.1"/>
    </source>
</evidence>
<comment type="similarity">
    <text evidence="1">Belongs to the FAH family.</text>
</comment>
<dbReference type="InterPro" id="IPR011234">
    <property type="entry name" value="Fumarylacetoacetase-like_C"/>
</dbReference>
<keyword evidence="5" id="KW-1185">Reference proteome</keyword>
<dbReference type="Gene3D" id="3.90.850.10">
    <property type="entry name" value="Fumarylacetoacetase-like, C-terminal domain"/>
    <property type="match status" value="1"/>
</dbReference>
<keyword evidence="4" id="KW-0378">Hydrolase</keyword>
<protein>
    <submittedName>
        <fullName evidence="4">FAA hydrolase family protein</fullName>
    </submittedName>
</protein>
<proteinExistence type="inferred from homology"/>
<dbReference type="Proteomes" id="UP000292085">
    <property type="component" value="Unassembled WGS sequence"/>
</dbReference>